<feature type="domain" description="SCP" evidence="3">
    <location>
        <begin position="156"/>
        <end position="267"/>
    </location>
</feature>
<gene>
    <name evidence="4" type="ORF">AXX12_05685</name>
</gene>
<dbReference type="CDD" id="cd05379">
    <property type="entry name" value="CAP_bacterial"/>
    <property type="match status" value="1"/>
</dbReference>
<feature type="region of interest" description="Disordered" evidence="1">
    <location>
        <begin position="36"/>
        <end position="56"/>
    </location>
</feature>
<dbReference type="Gene3D" id="3.40.33.10">
    <property type="entry name" value="CAP"/>
    <property type="match status" value="1"/>
</dbReference>
<evidence type="ECO:0000313" key="4">
    <source>
        <dbReference type="EMBL" id="KYZ75933.1"/>
    </source>
</evidence>
<dbReference type="STRING" id="1794912.AXX12_05685"/>
<dbReference type="Pfam" id="PF00188">
    <property type="entry name" value="CAP"/>
    <property type="match status" value="1"/>
</dbReference>
<evidence type="ECO:0000259" key="3">
    <source>
        <dbReference type="Pfam" id="PF00188"/>
    </source>
</evidence>
<comment type="caution">
    <text evidence="4">The sequence shown here is derived from an EMBL/GenBank/DDBJ whole genome shotgun (WGS) entry which is preliminary data.</text>
</comment>
<evidence type="ECO:0000256" key="2">
    <source>
        <dbReference type="SAM" id="SignalP"/>
    </source>
</evidence>
<feature type="signal peptide" evidence="2">
    <location>
        <begin position="1"/>
        <end position="28"/>
    </location>
</feature>
<dbReference type="AlphaFoldDB" id="A0A154BPI3"/>
<proteinExistence type="predicted"/>
<sequence length="606" mass="66822">MKRKRFSAVVCGLLIAGFLLGACAPAVATPGREAVVGNPTYEDPLTPADGSNISERRPSISWTVQPNGQEIASFRMHLDGQAVKPVRTVRGSAVVFAYKPERELLPGIHTASVTITFDGYQPLTLTSRFTIVSNPVKPFAGKDSTQLQLMEAEAVSHLNSIRKTLAISDLSTNPSLTAAAQSHSNFLQINHLVGHYQNERYPGFTGITPQDRAAFFGYSGVATEGIDYGISSPRMSIEGLIDAPYHRLGLINPNDREVGAGFSLQSYNMVINAGNSDDRNDDRAMRYPYAGQTDAKSSWFVAESPNPLASYHKDRMYVGYPVSLSFHDTKTRELRLLAASFKDSAGNDISHYVVDSSRESESKKYIFLIPQLPLKSGETYQIKIEAQRILTDGSIKPIYEAWSFTTRATVAIDYLGLVNLEGVENLQLKLRNGDIEDVSYLLIRDGEIVRKYNAEQGFSWTNAGPLSPGRYRLQLASPSLSPDLIEYTVEIQESSGKRRSVTVVDQANLGPIPAVRAGLMRLAGRDHIELFWQSGKPAGVSYVLKRGGEVWRSYSADRYYSQRGPSLPDGDYLLEISKSGAPELSQYILSLYTDNGERRVLLTPVK</sequence>
<evidence type="ECO:0000256" key="1">
    <source>
        <dbReference type="SAM" id="MobiDB-lite"/>
    </source>
</evidence>
<dbReference type="RefSeq" id="WP_066240489.1">
    <property type="nucleotide sequence ID" value="NZ_LSGP01000017.1"/>
</dbReference>
<dbReference type="InterPro" id="IPR035940">
    <property type="entry name" value="CAP_sf"/>
</dbReference>
<dbReference type="EMBL" id="LSGP01000017">
    <property type="protein sequence ID" value="KYZ75933.1"/>
    <property type="molecule type" value="Genomic_DNA"/>
</dbReference>
<protein>
    <recommendedName>
        <fullName evidence="3">SCP domain-containing protein</fullName>
    </recommendedName>
</protein>
<feature type="chain" id="PRO_5007594845" description="SCP domain-containing protein" evidence="2">
    <location>
        <begin position="29"/>
        <end position="606"/>
    </location>
</feature>
<accession>A0A154BPI3</accession>
<dbReference type="OrthoDB" id="2690110at2"/>
<dbReference type="PROSITE" id="PS51257">
    <property type="entry name" value="PROKAR_LIPOPROTEIN"/>
    <property type="match status" value="1"/>
</dbReference>
<evidence type="ECO:0000313" key="5">
    <source>
        <dbReference type="Proteomes" id="UP000076268"/>
    </source>
</evidence>
<dbReference type="InterPro" id="IPR014044">
    <property type="entry name" value="CAP_dom"/>
</dbReference>
<organism evidence="4 5">
    <name type="scientific">Anaerosporomusa subterranea</name>
    <dbReference type="NCBI Taxonomy" id="1794912"/>
    <lineage>
        <taxon>Bacteria</taxon>
        <taxon>Bacillati</taxon>
        <taxon>Bacillota</taxon>
        <taxon>Negativicutes</taxon>
        <taxon>Acetonemataceae</taxon>
        <taxon>Anaerosporomusa</taxon>
    </lineage>
</organism>
<name>A0A154BPI3_ANASB</name>
<keyword evidence="5" id="KW-1185">Reference proteome</keyword>
<dbReference type="SUPFAM" id="SSF55797">
    <property type="entry name" value="PR-1-like"/>
    <property type="match status" value="1"/>
</dbReference>
<reference evidence="4 5" key="1">
    <citation type="submission" date="2016-02" db="EMBL/GenBank/DDBJ databases">
        <title>Anaerosporomusa subterraneum gen. nov., sp. nov., a spore-forming obligate anaerobe isolated from saprolite.</title>
        <authorList>
            <person name="Choi J.K."/>
            <person name="Shah M."/>
            <person name="Yee N."/>
        </authorList>
    </citation>
    <scope>NUCLEOTIDE SEQUENCE [LARGE SCALE GENOMIC DNA]</scope>
    <source>
        <strain evidence="4 5">RU4</strain>
    </source>
</reference>
<keyword evidence="2" id="KW-0732">Signal</keyword>
<dbReference type="Proteomes" id="UP000076268">
    <property type="component" value="Unassembled WGS sequence"/>
</dbReference>